<organism evidence="1 2">
    <name type="scientific">Datura stramonium</name>
    <name type="common">Jimsonweed</name>
    <name type="synonym">Common thornapple</name>
    <dbReference type="NCBI Taxonomy" id="4076"/>
    <lineage>
        <taxon>Eukaryota</taxon>
        <taxon>Viridiplantae</taxon>
        <taxon>Streptophyta</taxon>
        <taxon>Embryophyta</taxon>
        <taxon>Tracheophyta</taxon>
        <taxon>Spermatophyta</taxon>
        <taxon>Magnoliopsida</taxon>
        <taxon>eudicotyledons</taxon>
        <taxon>Gunneridae</taxon>
        <taxon>Pentapetalae</taxon>
        <taxon>asterids</taxon>
        <taxon>lamiids</taxon>
        <taxon>Solanales</taxon>
        <taxon>Solanaceae</taxon>
        <taxon>Solanoideae</taxon>
        <taxon>Datureae</taxon>
        <taxon>Datura</taxon>
    </lineage>
</organism>
<gene>
    <name evidence="1" type="ORF">HAX54_029494</name>
</gene>
<name>A0ABS8V619_DATST</name>
<accession>A0ABS8V619</accession>
<evidence type="ECO:0000313" key="2">
    <source>
        <dbReference type="Proteomes" id="UP000823775"/>
    </source>
</evidence>
<keyword evidence="2" id="KW-1185">Reference proteome</keyword>
<dbReference type="Proteomes" id="UP000823775">
    <property type="component" value="Unassembled WGS sequence"/>
</dbReference>
<comment type="caution">
    <text evidence="1">The sequence shown here is derived from an EMBL/GenBank/DDBJ whole genome shotgun (WGS) entry which is preliminary data.</text>
</comment>
<reference evidence="1 2" key="1">
    <citation type="journal article" date="2021" name="BMC Genomics">
        <title>Datura genome reveals duplications of psychoactive alkaloid biosynthetic genes and high mutation rate following tissue culture.</title>
        <authorList>
            <person name="Rajewski A."/>
            <person name="Carter-House D."/>
            <person name="Stajich J."/>
            <person name="Litt A."/>
        </authorList>
    </citation>
    <scope>NUCLEOTIDE SEQUENCE [LARGE SCALE GENOMIC DNA]</scope>
    <source>
        <strain evidence="1">AR-01</strain>
    </source>
</reference>
<sequence>MAGHHYPSEDHHHNYLSSPYTLISNLLMTPTHPISIKELTYKHGEPTMVWEEDKVNNMIRKSAVYCY</sequence>
<protein>
    <submittedName>
        <fullName evidence="1">Uncharacterized protein</fullName>
    </submittedName>
</protein>
<proteinExistence type="predicted"/>
<dbReference type="EMBL" id="JACEIK010003666">
    <property type="protein sequence ID" value="MCD9642611.1"/>
    <property type="molecule type" value="Genomic_DNA"/>
</dbReference>
<evidence type="ECO:0000313" key="1">
    <source>
        <dbReference type="EMBL" id="MCD9642611.1"/>
    </source>
</evidence>
<feature type="non-terminal residue" evidence="1">
    <location>
        <position position="67"/>
    </location>
</feature>